<dbReference type="InterPro" id="IPR001789">
    <property type="entry name" value="Sig_transdc_resp-reg_receiver"/>
</dbReference>
<organism evidence="6 7">
    <name type="scientific">Desulfatitalea alkaliphila</name>
    <dbReference type="NCBI Taxonomy" id="2929485"/>
    <lineage>
        <taxon>Bacteria</taxon>
        <taxon>Pseudomonadati</taxon>
        <taxon>Thermodesulfobacteriota</taxon>
        <taxon>Desulfobacteria</taxon>
        <taxon>Desulfobacterales</taxon>
        <taxon>Desulfosarcinaceae</taxon>
        <taxon>Desulfatitalea</taxon>
    </lineage>
</organism>
<dbReference type="Pfam" id="PF00072">
    <property type="entry name" value="Response_reg"/>
    <property type="match status" value="1"/>
</dbReference>
<dbReference type="RefSeq" id="WP_246913405.1">
    <property type="nucleotide sequence ID" value="NZ_JALJRB010000027.1"/>
</dbReference>
<dbReference type="GO" id="GO:0005886">
    <property type="term" value="C:plasma membrane"/>
    <property type="evidence" value="ECO:0007669"/>
    <property type="project" value="TreeGrafter"/>
</dbReference>
<dbReference type="Gene3D" id="3.40.50.2300">
    <property type="match status" value="1"/>
</dbReference>
<dbReference type="EC" id="2.7.7.65" evidence="1"/>
<dbReference type="SMART" id="SM00267">
    <property type="entry name" value="GGDEF"/>
    <property type="match status" value="1"/>
</dbReference>
<dbReference type="NCBIfam" id="TIGR00254">
    <property type="entry name" value="GGDEF"/>
    <property type="match status" value="1"/>
</dbReference>
<dbReference type="InterPro" id="IPR029787">
    <property type="entry name" value="Nucleotide_cyclase"/>
</dbReference>
<keyword evidence="6" id="KW-0548">Nucleotidyltransferase</keyword>
<dbReference type="GO" id="GO:1902201">
    <property type="term" value="P:negative regulation of bacterial-type flagellum-dependent cell motility"/>
    <property type="evidence" value="ECO:0007669"/>
    <property type="project" value="TreeGrafter"/>
</dbReference>
<dbReference type="PANTHER" id="PTHR45138">
    <property type="entry name" value="REGULATORY COMPONENTS OF SENSORY TRANSDUCTION SYSTEM"/>
    <property type="match status" value="1"/>
</dbReference>
<feature type="modified residue" description="4-aspartylphosphate" evidence="3">
    <location>
        <position position="55"/>
    </location>
</feature>
<dbReference type="SMART" id="SM00448">
    <property type="entry name" value="REC"/>
    <property type="match status" value="1"/>
</dbReference>
<evidence type="ECO:0000313" key="6">
    <source>
        <dbReference type="EMBL" id="MCJ8502513.1"/>
    </source>
</evidence>
<dbReference type="EMBL" id="JALJRB010000027">
    <property type="protein sequence ID" value="MCJ8502513.1"/>
    <property type="molecule type" value="Genomic_DNA"/>
</dbReference>
<comment type="catalytic activity">
    <reaction evidence="2">
        <text>2 GTP = 3',3'-c-di-GMP + 2 diphosphate</text>
        <dbReference type="Rhea" id="RHEA:24898"/>
        <dbReference type="ChEBI" id="CHEBI:33019"/>
        <dbReference type="ChEBI" id="CHEBI:37565"/>
        <dbReference type="ChEBI" id="CHEBI:58805"/>
        <dbReference type="EC" id="2.7.7.65"/>
    </reaction>
</comment>
<sequence length="326" mass="36437">MPTDFPILVVDDDAVTRALITRYLKKAGFEVLGVVNGKEALAQLERQFCPIVLTDWMMPEIDGPALCRLIREKKTDRYVYILLITARDSKTDIVSGLHSGADDYLTKPIHSAELLARINTGIRILRLEQSLKQANDEIRLLSITDPLTGCFNRAYLNERLPREMERSRRYGHPLSVVIADIDHFKSVNDTHGHQAGDTVLRHFALDLRNQVRQDVDWVVRYGGEEFLIVLPETDLDGARIMAERARQVVCRNTVTCDDVELCITCSFGGATVHWGRHGDADVSMDQLINAADRQLYLCKEKGRDRVSVASAVPGNPPAPSVSTTGS</sequence>
<dbReference type="PROSITE" id="PS50887">
    <property type="entry name" value="GGDEF"/>
    <property type="match status" value="1"/>
</dbReference>
<comment type="caution">
    <text evidence="6">The sequence shown here is derived from an EMBL/GenBank/DDBJ whole genome shotgun (WGS) entry which is preliminary data.</text>
</comment>
<dbReference type="InterPro" id="IPR011006">
    <property type="entry name" value="CheY-like_superfamily"/>
</dbReference>
<evidence type="ECO:0000259" key="4">
    <source>
        <dbReference type="PROSITE" id="PS50110"/>
    </source>
</evidence>
<accession>A0AA41URP0</accession>
<dbReference type="Gene3D" id="3.30.70.270">
    <property type="match status" value="1"/>
</dbReference>
<dbReference type="InterPro" id="IPR000160">
    <property type="entry name" value="GGDEF_dom"/>
</dbReference>
<dbReference type="PANTHER" id="PTHR45138:SF9">
    <property type="entry name" value="DIGUANYLATE CYCLASE DGCM-RELATED"/>
    <property type="match status" value="1"/>
</dbReference>
<evidence type="ECO:0000259" key="5">
    <source>
        <dbReference type="PROSITE" id="PS50887"/>
    </source>
</evidence>
<dbReference type="Pfam" id="PF00990">
    <property type="entry name" value="GGDEF"/>
    <property type="match status" value="1"/>
</dbReference>
<dbReference type="AlphaFoldDB" id="A0AA41URP0"/>
<keyword evidence="7" id="KW-1185">Reference proteome</keyword>
<keyword evidence="3" id="KW-0597">Phosphoprotein</keyword>
<evidence type="ECO:0000256" key="2">
    <source>
        <dbReference type="ARBA" id="ARBA00034247"/>
    </source>
</evidence>
<keyword evidence="6" id="KW-0808">Transferase</keyword>
<dbReference type="InterPro" id="IPR043128">
    <property type="entry name" value="Rev_trsase/Diguanyl_cyclase"/>
</dbReference>
<dbReference type="SUPFAM" id="SSF55073">
    <property type="entry name" value="Nucleotide cyclase"/>
    <property type="match status" value="1"/>
</dbReference>
<proteinExistence type="predicted"/>
<dbReference type="SUPFAM" id="SSF52172">
    <property type="entry name" value="CheY-like"/>
    <property type="match status" value="1"/>
</dbReference>
<feature type="domain" description="Response regulatory" evidence="4">
    <location>
        <begin position="6"/>
        <end position="122"/>
    </location>
</feature>
<dbReference type="PROSITE" id="PS50110">
    <property type="entry name" value="RESPONSE_REGULATORY"/>
    <property type="match status" value="1"/>
</dbReference>
<name>A0AA41URP0_9BACT</name>
<evidence type="ECO:0000313" key="7">
    <source>
        <dbReference type="Proteomes" id="UP001165427"/>
    </source>
</evidence>
<dbReference type="CDD" id="cd01949">
    <property type="entry name" value="GGDEF"/>
    <property type="match status" value="1"/>
</dbReference>
<dbReference type="GO" id="GO:0043709">
    <property type="term" value="P:cell adhesion involved in single-species biofilm formation"/>
    <property type="evidence" value="ECO:0007669"/>
    <property type="project" value="TreeGrafter"/>
</dbReference>
<protein>
    <recommendedName>
        <fullName evidence="1">diguanylate cyclase</fullName>
        <ecNumber evidence="1">2.7.7.65</ecNumber>
    </recommendedName>
</protein>
<reference evidence="6" key="1">
    <citation type="submission" date="2022-04" db="EMBL/GenBank/DDBJ databases">
        <title>Desulfatitalea alkaliphila sp. nov., a novel anaerobic sulfate-reducing bacterium isolated from terrestrial mud volcano, Taman Peninsula, Russia.</title>
        <authorList>
            <person name="Khomyakova M.A."/>
            <person name="Merkel A.Y."/>
            <person name="Slobodkin A.I."/>
        </authorList>
    </citation>
    <scope>NUCLEOTIDE SEQUENCE</scope>
    <source>
        <strain evidence="6">M08but</strain>
    </source>
</reference>
<gene>
    <name evidence="6" type="ORF">MRX98_18195</name>
</gene>
<dbReference type="Proteomes" id="UP001165427">
    <property type="component" value="Unassembled WGS sequence"/>
</dbReference>
<dbReference type="CDD" id="cd17574">
    <property type="entry name" value="REC_OmpR"/>
    <property type="match status" value="1"/>
</dbReference>
<dbReference type="FunFam" id="3.30.70.270:FF:000001">
    <property type="entry name" value="Diguanylate cyclase domain protein"/>
    <property type="match status" value="1"/>
</dbReference>
<dbReference type="InterPro" id="IPR050469">
    <property type="entry name" value="Diguanylate_Cyclase"/>
</dbReference>
<evidence type="ECO:0000256" key="3">
    <source>
        <dbReference type="PROSITE-ProRule" id="PRU00169"/>
    </source>
</evidence>
<feature type="domain" description="GGDEF" evidence="5">
    <location>
        <begin position="172"/>
        <end position="311"/>
    </location>
</feature>
<evidence type="ECO:0000256" key="1">
    <source>
        <dbReference type="ARBA" id="ARBA00012528"/>
    </source>
</evidence>
<dbReference type="GO" id="GO:0052621">
    <property type="term" value="F:diguanylate cyclase activity"/>
    <property type="evidence" value="ECO:0007669"/>
    <property type="project" value="UniProtKB-EC"/>
</dbReference>
<dbReference type="GO" id="GO:0000160">
    <property type="term" value="P:phosphorelay signal transduction system"/>
    <property type="evidence" value="ECO:0007669"/>
    <property type="project" value="InterPro"/>
</dbReference>